<dbReference type="AlphaFoldDB" id="A0A1C3NR47"/>
<keyword evidence="5" id="KW-1185">Reference proteome</keyword>
<protein>
    <recommendedName>
        <fullName evidence="1">Bacteriophage T5 Orf172 DNA-binding domain-containing protein</fullName>
    </recommendedName>
</protein>
<feature type="domain" description="Bacteriophage T5 Orf172 DNA-binding" evidence="1">
    <location>
        <begin position="24"/>
        <end position="115"/>
    </location>
</feature>
<accession>A0A1C3NR47</accession>
<organism evidence="3 4">
    <name type="scientific">Xanthomonas bromi</name>
    <dbReference type="NCBI Taxonomy" id="56449"/>
    <lineage>
        <taxon>Bacteria</taxon>
        <taxon>Pseudomonadati</taxon>
        <taxon>Pseudomonadota</taxon>
        <taxon>Gammaproteobacteria</taxon>
        <taxon>Lysobacterales</taxon>
        <taxon>Lysobacteraceae</taxon>
        <taxon>Xanthomonas</taxon>
    </lineage>
</organism>
<dbReference type="OrthoDB" id="5995845at2"/>
<sequence>MSMRGSSSTPLAIDGRCFTYVFPCQWEDHCKIGFSRDPLRRIGSLHPRWFDFFDLERALLVEVERERDARDLKLQLRRPLLAHKAPAPMAIRAVVGGHTEWFRGVSEALELAVSGLHAHGYRVFVLRDWLHAAMAQCIDRLYDWSAVQLSPDELDGLVGPTPAQRALRDVLDGYRALDLPLQAHLPEQIWAWYCGAQ</sequence>
<reference evidence="3 4" key="1">
    <citation type="submission" date="2016-06" db="EMBL/GenBank/DDBJ databases">
        <authorList>
            <person name="Kjaerup R.B."/>
            <person name="Dalgaard T.S."/>
            <person name="Juul-Madsen H.R."/>
        </authorList>
    </citation>
    <scope>NUCLEOTIDE SEQUENCE [LARGE SCALE GENOMIC DNA]</scope>
    <source>
        <strain evidence="3">LMG947</strain>
    </source>
</reference>
<name>A0A1C3NR47_9XANT</name>
<dbReference type="EMBL" id="FLTX01000066">
    <property type="protein sequence ID" value="SBV52851.1"/>
    <property type="molecule type" value="Genomic_DNA"/>
</dbReference>
<dbReference type="EMBL" id="MDCE01000034">
    <property type="protein sequence ID" value="PPV05224.1"/>
    <property type="molecule type" value="Genomic_DNA"/>
</dbReference>
<evidence type="ECO:0000259" key="1">
    <source>
        <dbReference type="SMART" id="SM00974"/>
    </source>
</evidence>
<dbReference type="SMART" id="SM00974">
    <property type="entry name" value="T5orf172"/>
    <property type="match status" value="1"/>
</dbReference>
<evidence type="ECO:0000313" key="2">
    <source>
        <dbReference type="EMBL" id="PPV05224.1"/>
    </source>
</evidence>
<reference evidence="2 5" key="2">
    <citation type="submission" date="2016-08" db="EMBL/GenBank/DDBJ databases">
        <title>Evolution of the type three secretion system and type three effector repertoires in Xanthomonas.</title>
        <authorList>
            <person name="Merda D."/>
            <person name="Briand M."/>
            <person name="Bosis E."/>
            <person name="Rousseau C."/>
            <person name="Portier P."/>
            <person name="Jacques M.-A."/>
            <person name="Fischer-Le Saux M."/>
        </authorList>
    </citation>
    <scope>NUCLEOTIDE SEQUENCE [LARGE SCALE GENOMIC DNA]</scope>
    <source>
        <strain evidence="2 5">CFBP1976</strain>
    </source>
</reference>
<dbReference type="RefSeq" id="WP_065470007.1">
    <property type="nucleotide sequence ID" value="NZ_FLTX01000066.1"/>
</dbReference>
<evidence type="ECO:0000313" key="5">
    <source>
        <dbReference type="Proteomes" id="UP000239710"/>
    </source>
</evidence>
<proteinExistence type="predicted"/>
<dbReference type="Proteomes" id="UP000239710">
    <property type="component" value="Unassembled WGS sequence"/>
</dbReference>
<gene>
    <name evidence="3" type="ORF">XBLMG947_3652</name>
    <name evidence="2" type="ORF">XbrCFBP1976_18205</name>
</gene>
<dbReference type="InterPro" id="IPR018306">
    <property type="entry name" value="Phage_T5_Orf172_DNA-bd"/>
</dbReference>
<evidence type="ECO:0000313" key="3">
    <source>
        <dbReference type="EMBL" id="SBV52851.1"/>
    </source>
</evidence>
<dbReference type="Pfam" id="PF13455">
    <property type="entry name" value="MUG113"/>
    <property type="match status" value="1"/>
</dbReference>
<evidence type="ECO:0000313" key="4">
    <source>
        <dbReference type="Proteomes" id="UP000092503"/>
    </source>
</evidence>
<dbReference type="STRING" id="56449.XBLMG947_3652"/>
<dbReference type="Proteomes" id="UP000092503">
    <property type="component" value="Unassembled WGS sequence"/>
</dbReference>